<dbReference type="Proteomes" id="UP000790377">
    <property type="component" value="Unassembled WGS sequence"/>
</dbReference>
<keyword evidence="2" id="KW-1185">Reference proteome</keyword>
<comment type="caution">
    <text evidence="1">The sequence shown here is derived from an EMBL/GenBank/DDBJ whole genome shotgun (WGS) entry which is preliminary data.</text>
</comment>
<reference evidence="1" key="1">
    <citation type="journal article" date="2021" name="New Phytol.">
        <title>Evolutionary innovations through gain and loss of genes in the ectomycorrhizal Boletales.</title>
        <authorList>
            <person name="Wu G."/>
            <person name="Miyauchi S."/>
            <person name="Morin E."/>
            <person name="Kuo A."/>
            <person name="Drula E."/>
            <person name="Varga T."/>
            <person name="Kohler A."/>
            <person name="Feng B."/>
            <person name="Cao Y."/>
            <person name="Lipzen A."/>
            <person name="Daum C."/>
            <person name="Hundley H."/>
            <person name="Pangilinan J."/>
            <person name="Johnson J."/>
            <person name="Barry K."/>
            <person name="LaButti K."/>
            <person name="Ng V."/>
            <person name="Ahrendt S."/>
            <person name="Min B."/>
            <person name="Choi I.G."/>
            <person name="Park H."/>
            <person name="Plett J.M."/>
            <person name="Magnuson J."/>
            <person name="Spatafora J.W."/>
            <person name="Nagy L.G."/>
            <person name="Henrissat B."/>
            <person name="Grigoriev I.V."/>
            <person name="Yang Z.L."/>
            <person name="Xu J."/>
            <person name="Martin F.M."/>
        </authorList>
    </citation>
    <scope>NUCLEOTIDE SEQUENCE</scope>
    <source>
        <strain evidence="1">ATCC 28755</strain>
    </source>
</reference>
<evidence type="ECO:0000313" key="1">
    <source>
        <dbReference type="EMBL" id="KAH7906458.1"/>
    </source>
</evidence>
<accession>A0ACB8A092</accession>
<protein>
    <submittedName>
        <fullName evidence="1">Uncharacterized protein</fullName>
    </submittedName>
</protein>
<evidence type="ECO:0000313" key="2">
    <source>
        <dbReference type="Proteomes" id="UP000790377"/>
    </source>
</evidence>
<gene>
    <name evidence="1" type="ORF">BJ138DRAFT_630240</name>
</gene>
<organism evidence="1 2">
    <name type="scientific">Hygrophoropsis aurantiaca</name>
    <dbReference type="NCBI Taxonomy" id="72124"/>
    <lineage>
        <taxon>Eukaryota</taxon>
        <taxon>Fungi</taxon>
        <taxon>Dikarya</taxon>
        <taxon>Basidiomycota</taxon>
        <taxon>Agaricomycotina</taxon>
        <taxon>Agaricomycetes</taxon>
        <taxon>Agaricomycetidae</taxon>
        <taxon>Boletales</taxon>
        <taxon>Coniophorineae</taxon>
        <taxon>Hygrophoropsidaceae</taxon>
        <taxon>Hygrophoropsis</taxon>
    </lineage>
</organism>
<name>A0ACB8A092_9AGAM</name>
<sequence length="167" mass="18782">MNLVFGSRGGSRLSFCASNCRRMAVYTRSQSSFATRMKLVSRSLMGAELESGTSRELVLRGASVLSPDGIIRHLVPQDLGSRVQKRQIPFPSDLMPVLTYGSFTSFLVTWRWLVSTRISDYRLSDKVQNATQPIMNTAAAALIILYAMTVRVINTLIRFRKLRLQCM</sequence>
<proteinExistence type="predicted"/>
<dbReference type="EMBL" id="MU268016">
    <property type="protein sequence ID" value="KAH7906458.1"/>
    <property type="molecule type" value="Genomic_DNA"/>
</dbReference>